<keyword evidence="3" id="KW-1185">Reference proteome</keyword>
<reference evidence="3" key="1">
    <citation type="submission" date="2017-09" db="EMBL/GenBank/DDBJ databases">
        <title>Bacterial strain isolated from the female urinary microbiota.</title>
        <authorList>
            <person name="Thomas-White K."/>
            <person name="Kumar N."/>
            <person name="Forster S."/>
            <person name="Putonti C."/>
            <person name="Lawley T."/>
            <person name="Wolfe A.J."/>
        </authorList>
    </citation>
    <scope>NUCLEOTIDE SEQUENCE [LARGE SCALE GENOMIC DNA]</scope>
    <source>
        <strain evidence="3">UMB0959</strain>
    </source>
</reference>
<dbReference type="Proteomes" id="UP000243626">
    <property type="component" value="Chromosome"/>
</dbReference>
<feature type="chain" id="PRO_5042076949" evidence="1">
    <location>
        <begin position="18"/>
        <end position="155"/>
    </location>
</feature>
<dbReference type="Gene3D" id="3.30.1830.10">
    <property type="entry name" value="YehR-like"/>
    <property type="match status" value="1"/>
</dbReference>
<evidence type="ECO:0000313" key="3">
    <source>
        <dbReference type="Proteomes" id="UP000243626"/>
    </source>
</evidence>
<dbReference type="PROSITE" id="PS51257">
    <property type="entry name" value="PROKAR_LIPOPROTEIN"/>
    <property type="match status" value="1"/>
</dbReference>
<keyword evidence="1" id="KW-0732">Signal</keyword>
<dbReference type="KEGG" id="nmy:CJ229_004965"/>
<dbReference type="RefSeq" id="WP_102167857.1">
    <property type="nucleotide sequence ID" value="NZ_CP136964.1"/>
</dbReference>
<dbReference type="InterPro" id="IPR036699">
    <property type="entry name" value="YehR-like_sf"/>
</dbReference>
<evidence type="ECO:0000313" key="2">
    <source>
        <dbReference type="EMBL" id="WOS95457.1"/>
    </source>
</evidence>
<accession>A0AAF0YJK0</accession>
<feature type="signal peptide" evidence="1">
    <location>
        <begin position="1"/>
        <end position="17"/>
    </location>
</feature>
<dbReference type="SUPFAM" id="SSF160704">
    <property type="entry name" value="YehR-like"/>
    <property type="match status" value="1"/>
</dbReference>
<name>A0AAF0YJK0_9STAP</name>
<evidence type="ECO:0000256" key="1">
    <source>
        <dbReference type="SAM" id="SignalP"/>
    </source>
</evidence>
<dbReference type="EMBL" id="CP136964">
    <property type="protein sequence ID" value="WOS95457.1"/>
    <property type="molecule type" value="Genomic_DNA"/>
</dbReference>
<organism evidence="2 3">
    <name type="scientific">Nosocomiicoccus massiliensis</name>
    <dbReference type="NCBI Taxonomy" id="1232430"/>
    <lineage>
        <taxon>Bacteria</taxon>
        <taxon>Bacillati</taxon>
        <taxon>Bacillota</taxon>
        <taxon>Bacilli</taxon>
        <taxon>Bacillales</taxon>
        <taxon>Staphylococcaceae</taxon>
        <taxon>Nosocomiicoccus</taxon>
    </lineage>
</organism>
<gene>
    <name evidence="2" type="ORF">CJ229_004965</name>
</gene>
<protein>
    <submittedName>
        <fullName evidence="2">DUF1307 domain-containing protein</fullName>
    </submittedName>
</protein>
<dbReference type="AlphaFoldDB" id="A0AAF0YJK0"/>
<proteinExistence type="predicted"/>
<sequence length="155" mass="17110">MKLRTILLSLMVIVLVACNKGPSDHVFTGTIDDMDVQSTVVVEGDDIQSEHLVYELSYEAGGIENDDEAKEAAEVQRETYERLASNAPDGAVKVNVEVDEEKQAIIMTFDLDYTTPENVQGLIEVGFLDGDKSASTVSFKETKEQYEADGLKEQE</sequence>